<dbReference type="AlphaFoldDB" id="A0A089NQ93"/>
<name>A0A089NQ93_9HYPH</name>
<evidence type="ECO:0000313" key="2">
    <source>
        <dbReference type="EMBL" id="AIQ88003.1"/>
    </source>
</evidence>
<keyword evidence="3" id="KW-1185">Reference proteome</keyword>
<evidence type="ECO:0000256" key="1">
    <source>
        <dbReference type="SAM" id="MobiDB-lite"/>
    </source>
</evidence>
<dbReference type="HOGENOM" id="CLU_180730_0_0_5"/>
<dbReference type="eggNOG" id="ENOG50310AJ">
    <property type="taxonomic scope" value="Bacteria"/>
</dbReference>
<sequence length="100" mass="10709">MASVTLEKPLDVGGPLSRRAAALANVRWFRALAWRALRDGGPRAELRAANARAAARIVLRQAKRDALVACLARQALESPGGPLHRAPDRPSQGDTVAPLR</sequence>
<dbReference type="Proteomes" id="UP000029492">
    <property type="component" value="Chromosome"/>
</dbReference>
<dbReference type="KEGG" id="mor:MOC_0248"/>
<accession>A0A089NQ93</accession>
<reference evidence="2 3" key="1">
    <citation type="journal article" date="2014" name="PLoS ONE">
        <title>Genome Information of Methylobacterium oryzae, a Plant-Probiotic Methylotroph in the Phyllosphere.</title>
        <authorList>
            <person name="Kwak M.J."/>
            <person name="Jeong H."/>
            <person name="Madhaiyan M."/>
            <person name="Lee Y."/>
            <person name="Sa T.M."/>
            <person name="Oh T.K."/>
            <person name="Kim J.F."/>
        </authorList>
    </citation>
    <scope>NUCLEOTIDE SEQUENCE [LARGE SCALE GENOMIC DNA]</scope>
    <source>
        <strain evidence="2 3">CBMB20</strain>
    </source>
</reference>
<evidence type="ECO:0000313" key="3">
    <source>
        <dbReference type="Proteomes" id="UP000029492"/>
    </source>
</evidence>
<proteinExistence type="predicted"/>
<gene>
    <name evidence="2" type="ORF">MOC_0248</name>
</gene>
<protein>
    <submittedName>
        <fullName evidence="2">Protein of unassigned function</fullName>
    </submittedName>
</protein>
<dbReference type="EMBL" id="CP003811">
    <property type="protein sequence ID" value="AIQ88003.1"/>
    <property type="molecule type" value="Genomic_DNA"/>
</dbReference>
<organism evidence="2 3">
    <name type="scientific">Methylobacterium oryzae CBMB20</name>
    <dbReference type="NCBI Taxonomy" id="693986"/>
    <lineage>
        <taxon>Bacteria</taxon>
        <taxon>Pseudomonadati</taxon>
        <taxon>Pseudomonadota</taxon>
        <taxon>Alphaproteobacteria</taxon>
        <taxon>Hyphomicrobiales</taxon>
        <taxon>Methylobacteriaceae</taxon>
        <taxon>Methylobacterium</taxon>
    </lineage>
</organism>
<feature type="region of interest" description="Disordered" evidence="1">
    <location>
        <begin position="78"/>
        <end position="100"/>
    </location>
</feature>